<sequence>MAFKLARNATKATKKTLEFLPDEVEDEAKEKVQNALLTTREKLKDFKEAGEKFQENIASSQGKSSKSKRKVKGVQDIKSVRNIKGVSNLKSYDDIKNIEDNQSLYTN</sequence>
<protein>
    <submittedName>
        <fullName evidence="1">Uncharacterized protein</fullName>
    </submittedName>
</protein>
<gene>
    <name evidence="1" type="ORF">QUC96_007005</name>
</gene>
<accession>A0ACD5FJL7</accession>
<name>A0ACD5FJL7_STAHY</name>
<dbReference type="Proteomes" id="UP001234913">
    <property type="component" value="Chromosome"/>
</dbReference>
<dbReference type="EMBL" id="CP171742">
    <property type="protein sequence ID" value="XKR68227.1"/>
    <property type="molecule type" value="Genomic_DNA"/>
</dbReference>
<reference evidence="1" key="1">
    <citation type="submission" date="2024-09" db="EMBL/GenBank/DDBJ databases">
        <authorList>
            <person name="Gagne-Thivierge C."/>
        </authorList>
    </citation>
    <scope>NUCLEOTIDE SEQUENCE</scope>
    <source>
        <strain evidence="1">SC310</strain>
    </source>
</reference>
<keyword evidence="2" id="KW-1185">Reference proteome</keyword>
<evidence type="ECO:0000313" key="2">
    <source>
        <dbReference type="Proteomes" id="UP001234913"/>
    </source>
</evidence>
<organism evidence="1 2">
    <name type="scientific">Staphylococcus hyicus</name>
    <dbReference type="NCBI Taxonomy" id="1284"/>
    <lineage>
        <taxon>Bacteria</taxon>
        <taxon>Bacillati</taxon>
        <taxon>Bacillota</taxon>
        <taxon>Bacilli</taxon>
        <taxon>Bacillales</taxon>
        <taxon>Staphylococcaceae</taxon>
        <taxon>Staphylococcus</taxon>
    </lineage>
</organism>
<proteinExistence type="predicted"/>
<evidence type="ECO:0000313" key="1">
    <source>
        <dbReference type="EMBL" id="XKR68227.1"/>
    </source>
</evidence>